<feature type="transmembrane region" description="Helical" evidence="5">
    <location>
        <begin position="444"/>
        <end position="461"/>
    </location>
</feature>
<keyword evidence="3 5" id="KW-1133">Transmembrane helix</keyword>
<dbReference type="InterPro" id="IPR049453">
    <property type="entry name" value="Memb_transporter_dom"/>
</dbReference>
<feature type="transmembrane region" description="Helical" evidence="5">
    <location>
        <begin position="12"/>
        <end position="34"/>
    </location>
</feature>
<organism evidence="8 9">
    <name type="scientific">Adhaeribacter terreus</name>
    <dbReference type="NCBI Taxonomy" id="529703"/>
    <lineage>
        <taxon>Bacteria</taxon>
        <taxon>Pseudomonadati</taxon>
        <taxon>Bacteroidota</taxon>
        <taxon>Cytophagia</taxon>
        <taxon>Cytophagales</taxon>
        <taxon>Hymenobacteraceae</taxon>
        <taxon>Adhaeribacter</taxon>
    </lineage>
</organism>
<keyword evidence="2 5" id="KW-0812">Transmembrane</keyword>
<dbReference type="RefSeq" id="WP_378016227.1">
    <property type="nucleotide sequence ID" value="NZ_JBHSKT010000002.1"/>
</dbReference>
<name>A0ABW0E656_9BACT</name>
<keyword evidence="4 5" id="KW-0472">Membrane</keyword>
<feature type="domain" description="Integral membrane bound transporter" evidence="7">
    <location>
        <begin position="415"/>
        <end position="528"/>
    </location>
</feature>
<protein>
    <submittedName>
        <fullName evidence="8">FUSC family membrane protein</fullName>
    </submittedName>
</protein>
<feature type="transmembrane region" description="Helical" evidence="5">
    <location>
        <begin position="115"/>
        <end position="133"/>
    </location>
</feature>
<evidence type="ECO:0000313" key="9">
    <source>
        <dbReference type="Proteomes" id="UP001596161"/>
    </source>
</evidence>
<dbReference type="Proteomes" id="UP001596161">
    <property type="component" value="Unassembled WGS sequence"/>
</dbReference>
<evidence type="ECO:0000259" key="6">
    <source>
        <dbReference type="Pfam" id="PF12805"/>
    </source>
</evidence>
<evidence type="ECO:0000313" key="8">
    <source>
        <dbReference type="EMBL" id="MFC5269847.1"/>
    </source>
</evidence>
<dbReference type="InterPro" id="IPR032692">
    <property type="entry name" value="YccS_N"/>
</dbReference>
<feature type="domain" description="Integral membrane protein YccS N-terminal" evidence="6">
    <location>
        <begin position="69"/>
        <end position="342"/>
    </location>
</feature>
<feature type="transmembrane region" description="Helical" evidence="5">
    <location>
        <begin position="419"/>
        <end position="437"/>
    </location>
</feature>
<evidence type="ECO:0000256" key="1">
    <source>
        <dbReference type="ARBA" id="ARBA00004141"/>
    </source>
</evidence>
<feature type="transmembrane region" description="Helical" evidence="5">
    <location>
        <begin position="139"/>
        <end position="160"/>
    </location>
</feature>
<dbReference type="Pfam" id="PF12805">
    <property type="entry name" value="FUSC-like"/>
    <property type="match status" value="1"/>
</dbReference>
<gene>
    <name evidence="8" type="ORF">ACFPIB_04440</name>
</gene>
<keyword evidence="9" id="KW-1185">Reference proteome</keyword>
<comment type="subcellular location">
    <subcellularLocation>
        <location evidence="1">Membrane</location>
        <topology evidence="1">Multi-pass membrane protein</topology>
    </subcellularLocation>
</comment>
<reference evidence="9" key="1">
    <citation type="journal article" date="2019" name="Int. J. Syst. Evol. Microbiol.">
        <title>The Global Catalogue of Microorganisms (GCM) 10K type strain sequencing project: providing services to taxonomists for standard genome sequencing and annotation.</title>
        <authorList>
            <consortium name="The Broad Institute Genomics Platform"/>
            <consortium name="The Broad Institute Genome Sequencing Center for Infectious Disease"/>
            <person name="Wu L."/>
            <person name="Ma J."/>
        </authorList>
    </citation>
    <scope>NUCLEOTIDE SEQUENCE [LARGE SCALE GENOMIC DNA]</scope>
    <source>
        <strain evidence="9">KACC 12602</strain>
    </source>
</reference>
<feature type="transmembrane region" description="Helical" evidence="5">
    <location>
        <begin position="487"/>
        <end position="505"/>
    </location>
</feature>
<dbReference type="PANTHER" id="PTHR31086">
    <property type="entry name" value="ALUMINUM-ACTIVATED MALATE TRANSPORTER 10"/>
    <property type="match status" value="1"/>
</dbReference>
<dbReference type="Pfam" id="PF13515">
    <property type="entry name" value="FUSC_2"/>
    <property type="match status" value="1"/>
</dbReference>
<dbReference type="EMBL" id="JBHSKT010000002">
    <property type="protein sequence ID" value="MFC5269847.1"/>
    <property type="molecule type" value="Genomic_DNA"/>
</dbReference>
<evidence type="ECO:0000259" key="7">
    <source>
        <dbReference type="Pfam" id="PF13515"/>
    </source>
</evidence>
<evidence type="ECO:0000256" key="4">
    <source>
        <dbReference type="ARBA" id="ARBA00023136"/>
    </source>
</evidence>
<proteinExistence type="predicted"/>
<evidence type="ECO:0000256" key="2">
    <source>
        <dbReference type="ARBA" id="ARBA00022692"/>
    </source>
</evidence>
<evidence type="ECO:0000256" key="5">
    <source>
        <dbReference type="SAM" id="Phobius"/>
    </source>
</evidence>
<feature type="transmembrane region" description="Helical" evidence="5">
    <location>
        <begin position="517"/>
        <end position="535"/>
    </location>
</feature>
<accession>A0ABW0E656</accession>
<comment type="caution">
    <text evidence="8">The sequence shown here is derived from an EMBL/GenBank/DDBJ whole genome shotgun (WGS) entry which is preliminary data.</text>
</comment>
<sequence length="715" mass="81217">MKKQAREIQYFLFSQYFSDGLRITLGVLLPSLIFVQFGRLELGLILSLGALCVSITDSPGPVVHKRNAMLLCNATIFLVALITGFVRLNPYLLGAEIMLFCFGFSMLMVYGPRAAALGTAGLVVMILTMDNALKPLEVLGYSALITAGGVWYMLMSLFFFQILPYRQAQQTLGECIHEVARFLRYKAEFYRAYTNLDEDYRKIVAQQIVVSEKQDAVREVLFKSRQYIKASTTPGRILLLTFVDLVDLYEQIMATHYDYAALREKFGKTGVLSEIARLILQIADQLDDIAFAFESNIRLRLPSNLNPQMEQLKLHIDKVGEDEKETSNLALKKILVNLRNLTHRLHDMQQYFNATPSDLEKKTGPLEYSRFVSQQEYDLKLIRNNLNFNSAIFKHSVRVALVCLFGYIVTKIAPYGHHSYWVLLTIIVILKPAFSLTKQRNYERIIGTIAGSAIGILILVFFPNRTVQFLFLLFCMVGTYSFQRRNYVVSVIFMTPFVLILFNFLGDGNLNIAQERIIDTLIGAAIAFSASYFLFPSWESEQLKKFLREMLTANVNYLQKLSDILAGKKVKIEDYKLARKNVYVHSANLSAAFQRMMSEPKRKQIKSKEVHKFVVLNHILSSFIATAASGLLNRPAQVYPPEYVKPVKRSCAMLTETAKKMDASVITNQPSKPADDSELTTTMPADFDEHLLKSQLDFIQKVSADIRKISDSILS</sequence>
<feature type="transmembrane region" description="Helical" evidence="5">
    <location>
        <begin position="68"/>
        <end position="86"/>
    </location>
</feature>
<evidence type="ECO:0000256" key="3">
    <source>
        <dbReference type="ARBA" id="ARBA00022989"/>
    </source>
</evidence>